<protein>
    <submittedName>
        <fullName evidence="1">Uncharacterized protein</fullName>
    </submittedName>
</protein>
<proteinExistence type="predicted"/>
<sequence length="29" mass="3534">MNEDLPFSLGYRKKYHVKALMNCMKKRTM</sequence>
<evidence type="ECO:0000313" key="1">
    <source>
        <dbReference type="EMBL" id="JAE18939.1"/>
    </source>
</evidence>
<reference evidence="1" key="1">
    <citation type="submission" date="2014-09" db="EMBL/GenBank/DDBJ databases">
        <authorList>
            <person name="Magalhaes I.L.F."/>
            <person name="Oliveira U."/>
            <person name="Santos F.R."/>
            <person name="Vidigal T.H.D.A."/>
            <person name="Brescovit A.D."/>
            <person name="Santos A.J."/>
        </authorList>
    </citation>
    <scope>NUCLEOTIDE SEQUENCE</scope>
    <source>
        <tissue evidence="1">Shoot tissue taken approximately 20 cm above the soil surface</tissue>
    </source>
</reference>
<dbReference type="AlphaFoldDB" id="A0A0A9G633"/>
<accession>A0A0A9G633</accession>
<reference evidence="1" key="2">
    <citation type="journal article" date="2015" name="Data Brief">
        <title>Shoot transcriptome of the giant reed, Arundo donax.</title>
        <authorList>
            <person name="Barrero R.A."/>
            <person name="Guerrero F.D."/>
            <person name="Moolhuijzen P."/>
            <person name="Goolsby J.A."/>
            <person name="Tidwell J."/>
            <person name="Bellgard S.E."/>
            <person name="Bellgard M.I."/>
        </authorList>
    </citation>
    <scope>NUCLEOTIDE SEQUENCE</scope>
    <source>
        <tissue evidence="1">Shoot tissue taken approximately 20 cm above the soil surface</tissue>
    </source>
</reference>
<dbReference type="EMBL" id="GBRH01178957">
    <property type="protein sequence ID" value="JAE18939.1"/>
    <property type="molecule type" value="Transcribed_RNA"/>
</dbReference>
<organism evidence="1">
    <name type="scientific">Arundo donax</name>
    <name type="common">Giant reed</name>
    <name type="synonym">Donax arundinaceus</name>
    <dbReference type="NCBI Taxonomy" id="35708"/>
    <lineage>
        <taxon>Eukaryota</taxon>
        <taxon>Viridiplantae</taxon>
        <taxon>Streptophyta</taxon>
        <taxon>Embryophyta</taxon>
        <taxon>Tracheophyta</taxon>
        <taxon>Spermatophyta</taxon>
        <taxon>Magnoliopsida</taxon>
        <taxon>Liliopsida</taxon>
        <taxon>Poales</taxon>
        <taxon>Poaceae</taxon>
        <taxon>PACMAD clade</taxon>
        <taxon>Arundinoideae</taxon>
        <taxon>Arundineae</taxon>
        <taxon>Arundo</taxon>
    </lineage>
</organism>
<name>A0A0A9G633_ARUDO</name>